<protein>
    <submittedName>
        <fullName evidence="2">Uncharacterized protein</fullName>
    </submittedName>
</protein>
<feature type="region of interest" description="Disordered" evidence="1">
    <location>
        <begin position="1"/>
        <end position="55"/>
    </location>
</feature>
<dbReference type="PANTHER" id="PTHR40462">
    <property type="entry name" value="CHROMOSOME 1, WHOLE GENOME SHOTGUN SEQUENCE"/>
    <property type="match status" value="1"/>
</dbReference>
<organism evidence="2 3">
    <name type="scientific">Parathielavia hyrcaniae</name>
    <dbReference type="NCBI Taxonomy" id="113614"/>
    <lineage>
        <taxon>Eukaryota</taxon>
        <taxon>Fungi</taxon>
        <taxon>Dikarya</taxon>
        <taxon>Ascomycota</taxon>
        <taxon>Pezizomycotina</taxon>
        <taxon>Sordariomycetes</taxon>
        <taxon>Sordariomycetidae</taxon>
        <taxon>Sordariales</taxon>
        <taxon>Chaetomiaceae</taxon>
        <taxon>Parathielavia</taxon>
    </lineage>
</organism>
<feature type="compositionally biased region" description="Polar residues" evidence="1">
    <location>
        <begin position="1"/>
        <end position="12"/>
    </location>
</feature>
<gene>
    <name evidence="2" type="ORF">N658DRAFT_390906</name>
</gene>
<sequence length="108" mass="11787">MDFLNKLSSGANDNKAAGESQQQNQQSGSSSLLDKLHGMAGGGPESEKKEDALDKGIDWVQENILKQGDQSNEDAAEQAKDRFIADQIRKQYKNATGKDMPFGEAEQK</sequence>
<dbReference type="EMBL" id="MU863628">
    <property type="protein sequence ID" value="KAK4103432.1"/>
    <property type="molecule type" value="Genomic_DNA"/>
</dbReference>
<reference evidence="2" key="1">
    <citation type="journal article" date="2023" name="Mol. Phylogenet. Evol.">
        <title>Genome-scale phylogeny and comparative genomics of the fungal order Sordariales.</title>
        <authorList>
            <person name="Hensen N."/>
            <person name="Bonometti L."/>
            <person name="Westerberg I."/>
            <person name="Brannstrom I.O."/>
            <person name="Guillou S."/>
            <person name="Cros-Aarteil S."/>
            <person name="Calhoun S."/>
            <person name="Haridas S."/>
            <person name="Kuo A."/>
            <person name="Mondo S."/>
            <person name="Pangilinan J."/>
            <person name="Riley R."/>
            <person name="LaButti K."/>
            <person name="Andreopoulos B."/>
            <person name="Lipzen A."/>
            <person name="Chen C."/>
            <person name="Yan M."/>
            <person name="Daum C."/>
            <person name="Ng V."/>
            <person name="Clum A."/>
            <person name="Steindorff A."/>
            <person name="Ohm R.A."/>
            <person name="Martin F."/>
            <person name="Silar P."/>
            <person name="Natvig D.O."/>
            <person name="Lalanne C."/>
            <person name="Gautier V."/>
            <person name="Ament-Velasquez S.L."/>
            <person name="Kruys A."/>
            <person name="Hutchinson M.I."/>
            <person name="Powell A.J."/>
            <person name="Barry K."/>
            <person name="Miller A.N."/>
            <person name="Grigoriev I.V."/>
            <person name="Debuchy R."/>
            <person name="Gladieux P."/>
            <person name="Hiltunen Thoren M."/>
            <person name="Johannesson H."/>
        </authorList>
    </citation>
    <scope>NUCLEOTIDE SEQUENCE</scope>
    <source>
        <strain evidence="2">CBS 757.83</strain>
    </source>
</reference>
<evidence type="ECO:0000313" key="3">
    <source>
        <dbReference type="Proteomes" id="UP001305647"/>
    </source>
</evidence>
<keyword evidence="3" id="KW-1185">Reference proteome</keyword>
<evidence type="ECO:0000256" key="1">
    <source>
        <dbReference type="SAM" id="MobiDB-lite"/>
    </source>
</evidence>
<dbReference type="PANTHER" id="PTHR40462:SF1">
    <property type="entry name" value="EXPRESSED PROTEIN"/>
    <property type="match status" value="1"/>
</dbReference>
<dbReference type="AlphaFoldDB" id="A0AAN6QA10"/>
<dbReference type="Proteomes" id="UP001305647">
    <property type="component" value="Unassembled WGS sequence"/>
</dbReference>
<name>A0AAN6QA10_9PEZI</name>
<feature type="non-terminal residue" evidence="2">
    <location>
        <position position="108"/>
    </location>
</feature>
<proteinExistence type="predicted"/>
<evidence type="ECO:0000313" key="2">
    <source>
        <dbReference type="EMBL" id="KAK4103432.1"/>
    </source>
</evidence>
<comment type="caution">
    <text evidence="2">The sequence shown here is derived from an EMBL/GenBank/DDBJ whole genome shotgun (WGS) entry which is preliminary data.</text>
</comment>
<accession>A0AAN6QA10</accession>
<feature type="compositionally biased region" description="Basic and acidic residues" evidence="1">
    <location>
        <begin position="45"/>
        <end position="55"/>
    </location>
</feature>
<reference evidence="2" key="2">
    <citation type="submission" date="2023-05" db="EMBL/GenBank/DDBJ databases">
        <authorList>
            <consortium name="Lawrence Berkeley National Laboratory"/>
            <person name="Steindorff A."/>
            <person name="Hensen N."/>
            <person name="Bonometti L."/>
            <person name="Westerberg I."/>
            <person name="Brannstrom I.O."/>
            <person name="Guillou S."/>
            <person name="Cros-Aarteil S."/>
            <person name="Calhoun S."/>
            <person name="Haridas S."/>
            <person name="Kuo A."/>
            <person name="Mondo S."/>
            <person name="Pangilinan J."/>
            <person name="Riley R."/>
            <person name="Labutti K."/>
            <person name="Andreopoulos B."/>
            <person name="Lipzen A."/>
            <person name="Chen C."/>
            <person name="Yanf M."/>
            <person name="Daum C."/>
            <person name="Ng V."/>
            <person name="Clum A."/>
            <person name="Ohm R."/>
            <person name="Martin F."/>
            <person name="Silar P."/>
            <person name="Natvig D."/>
            <person name="Lalanne C."/>
            <person name="Gautier V."/>
            <person name="Ament-Velasquez S.L."/>
            <person name="Kruys A."/>
            <person name="Hutchinson M.I."/>
            <person name="Powell A.J."/>
            <person name="Barry K."/>
            <person name="Miller A.N."/>
            <person name="Grigoriev I.V."/>
            <person name="Debuchy R."/>
            <person name="Gladieux P."/>
            <person name="Thoren M.H."/>
            <person name="Johannesson H."/>
        </authorList>
    </citation>
    <scope>NUCLEOTIDE SEQUENCE</scope>
    <source>
        <strain evidence="2">CBS 757.83</strain>
    </source>
</reference>
<feature type="compositionally biased region" description="Low complexity" evidence="1">
    <location>
        <begin position="20"/>
        <end position="31"/>
    </location>
</feature>